<dbReference type="InParanoid" id="A0A078AZE9"/>
<keyword evidence="1" id="KW-0812">Transmembrane</keyword>
<dbReference type="OMA" id="NCASENQ"/>
<keyword evidence="1" id="KW-0472">Membrane</keyword>
<dbReference type="EMBL" id="CCKQ01015964">
    <property type="protein sequence ID" value="CDW87815.1"/>
    <property type="molecule type" value="Genomic_DNA"/>
</dbReference>
<dbReference type="Gene3D" id="2.120.10.80">
    <property type="entry name" value="Kelch-type beta propeller"/>
    <property type="match status" value="2"/>
</dbReference>
<dbReference type="PANTHER" id="PTHR23244">
    <property type="entry name" value="KELCH REPEAT DOMAIN"/>
    <property type="match status" value="1"/>
</dbReference>
<gene>
    <name evidence="2" type="primary">Contig11921.g12756</name>
    <name evidence="2" type="ORF">STYLEM_16928</name>
</gene>
<evidence type="ECO:0008006" key="4">
    <source>
        <dbReference type="Google" id="ProtNLM"/>
    </source>
</evidence>
<dbReference type="AlphaFoldDB" id="A0A078AZE9"/>
<feature type="transmembrane region" description="Helical" evidence="1">
    <location>
        <begin position="688"/>
        <end position="705"/>
    </location>
</feature>
<keyword evidence="3" id="KW-1185">Reference proteome</keyword>
<evidence type="ECO:0000313" key="3">
    <source>
        <dbReference type="Proteomes" id="UP000039865"/>
    </source>
</evidence>
<organism evidence="2 3">
    <name type="scientific">Stylonychia lemnae</name>
    <name type="common">Ciliate</name>
    <dbReference type="NCBI Taxonomy" id="5949"/>
    <lineage>
        <taxon>Eukaryota</taxon>
        <taxon>Sar</taxon>
        <taxon>Alveolata</taxon>
        <taxon>Ciliophora</taxon>
        <taxon>Intramacronucleata</taxon>
        <taxon>Spirotrichea</taxon>
        <taxon>Stichotrichia</taxon>
        <taxon>Sporadotrichida</taxon>
        <taxon>Oxytrichidae</taxon>
        <taxon>Stylonychinae</taxon>
        <taxon>Stylonychia</taxon>
    </lineage>
</organism>
<proteinExistence type="predicted"/>
<dbReference type="OrthoDB" id="311195at2759"/>
<reference evidence="2 3" key="1">
    <citation type="submission" date="2014-06" db="EMBL/GenBank/DDBJ databases">
        <authorList>
            <person name="Swart Estienne"/>
        </authorList>
    </citation>
    <scope>NUCLEOTIDE SEQUENCE [LARGE SCALE GENOMIC DNA]</scope>
    <source>
        <strain evidence="2 3">130c</strain>
    </source>
</reference>
<protein>
    <recommendedName>
        <fullName evidence="4">Kelch motif family protein</fullName>
    </recommendedName>
</protein>
<accession>A0A078AZE9</accession>
<dbReference type="PANTHER" id="PTHR23244:SF456">
    <property type="entry name" value="MULTIPLE EPIDERMAL GROWTH FACTOR-LIKE DOMAINS PROTEIN 8"/>
    <property type="match status" value="1"/>
</dbReference>
<dbReference type="InterPro" id="IPR015915">
    <property type="entry name" value="Kelch-typ_b-propeller"/>
</dbReference>
<evidence type="ECO:0000313" key="2">
    <source>
        <dbReference type="EMBL" id="CDW87815.1"/>
    </source>
</evidence>
<dbReference type="SUPFAM" id="SSF117281">
    <property type="entry name" value="Kelch motif"/>
    <property type="match status" value="1"/>
</dbReference>
<keyword evidence="1" id="KW-1133">Transmembrane helix</keyword>
<name>A0A078AZE9_STYLE</name>
<feature type="transmembrane region" description="Helical" evidence="1">
    <location>
        <begin position="717"/>
        <end position="737"/>
    </location>
</feature>
<evidence type="ECO:0000256" key="1">
    <source>
        <dbReference type="SAM" id="Phobius"/>
    </source>
</evidence>
<dbReference type="Proteomes" id="UP000039865">
    <property type="component" value="Unassembled WGS sequence"/>
</dbReference>
<sequence length="760" mass="87448">MLHLGKEETTYSLIKHQTILAHLVISHAITLLKYHCRDKDICDPRFEDCGNCASENQDYLYKFTQNMQKEKIWYSVIDKDKCPGNCCPKLDENCRKRLDNTGYPYIPGEQMILIHGGVAVRNKSIGVNKTNLFDYCEDYSAIVGNATFEDIFKNCGEELLNDMWRYYVQRDLWTPIKYDYNRFGHAGVFVQLDDQYTILDTINGTLLRRQFLYIYGGFSFECTSACNDTWRYEIAIGPYAFYPSAKSDWIDAGNFWTKLSQEGSNNPGKRFRHNMISYQKFKDDYNLVEEHFLYLFGGIQWEQVEQYGISGITRQIYLWNNSAINQPITTDELTQDDKYNTNIQTRQANNVNDIKRFNIQIPSARGGHAMTLVGNPLEYIMVFGGSTAEVISSEDVSSDFQKSNSSFSIKKTLKDMWVFYVKNSLWNQVFPNSDDNPQEREFSTLVTVKADRLVLLYGGQYGEKLYKDVWQYNLNTNMQNCEDCYNCTSPLGPNVYTNLTCDYCATCVQGRYQDCVTCTNCSDCINSTLADSPDGYKGHVMVATKSGIVIYGGASWISTNLDETDTIEEQKEKFLERCRTVLAQRTGIEQENSQSIGEKYAELTIDDMGNERWVDQFRKTNNKDIQQWEKMCIFYQLKIAIQIVVTMDYVHQVDVHAKMDITVVDVNQKIVQTLCALQILIQLTHNNAIIVVLMVSAKMELVFAMRTILGQIVVQEGVLIIALILLLRYMVIVYKIFLWDIAVVMNGNQEEVMTAAINFV</sequence>